<keyword evidence="4" id="KW-0378">Hydrolase</keyword>
<dbReference type="EMBL" id="VDFM01000012">
    <property type="protein sequence ID" value="MQS53142.1"/>
    <property type="molecule type" value="Genomic_DNA"/>
</dbReference>
<evidence type="ECO:0000259" key="3">
    <source>
        <dbReference type="Pfam" id="PF13472"/>
    </source>
</evidence>
<sequence length="264" mass="29295">MKKRSGIFYVLILLLAIVVTACAQQTNNSTDKKSVKTEHKQTNNKKKKPKMTSKKTILSTLKNSNKKTITYDALGDSLSVGLFSNTKATRFTTQFANDLQKGTDKKVIENNTSLAGKTVTNFGLPMVQKVIDDNPDLVTIEFGTNDAAYGTDPTNFGNFSRNLDTVVSKVKNGTHAQILLMTTWSPTGGQFEKNDVVYDQKIKEIGKKYNIPVVDLSTIWKGDPSVTKNDSGYSDVYSIQKDSFHPNQLGHDKIAKLLYQTVQK</sequence>
<feature type="compositionally biased region" description="Basic residues" evidence="1">
    <location>
        <begin position="42"/>
        <end position="53"/>
    </location>
</feature>
<dbReference type="InterPro" id="IPR036514">
    <property type="entry name" value="SGNH_hydro_sf"/>
</dbReference>
<feature type="compositionally biased region" description="Basic and acidic residues" evidence="1">
    <location>
        <begin position="30"/>
        <end position="41"/>
    </location>
</feature>
<evidence type="ECO:0000256" key="1">
    <source>
        <dbReference type="SAM" id="MobiDB-lite"/>
    </source>
</evidence>
<dbReference type="PANTHER" id="PTHR30383:SF5">
    <property type="entry name" value="SGNH HYDROLASE-TYPE ESTERASE DOMAIN-CONTAINING PROTEIN"/>
    <property type="match status" value="1"/>
</dbReference>
<dbReference type="RefSeq" id="WP_153383662.1">
    <property type="nucleotide sequence ID" value="NZ_VDFM01000012.1"/>
</dbReference>
<keyword evidence="2" id="KW-0732">Signal</keyword>
<organism evidence="4 5">
    <name type="scientific">Companilactobacillus mishanensis</name>
    <dbReference type="NCBI Taxonomy" id="2486008"/>
    <lineage>
        <taxon>Bacteria</taxon>
        <taxon>Bacillati</taxon>
        <taxon>Bacillota</taxon>
        <taxon>Bacilli</taxon>
        <taxon>Lactobacillales</taxon>
        <taxon>Lactobacillaceae</taxon>
        <taxon>Companilactobacillus</taxon>
    </lineage>
</organism>
<accession>A0A5P0ZJC6</accession>
<dbReference type="PROSITE" id="PS51257">
    <property type="entry name" value="PROKAR_LIPOPROTEIN"/>
    <property type="match status" value="1"/>
</dbReference>
<dbReference type="OrthoDB" id="26855at2"/>
<feature type="region of interest" description="Disordered" evidence="1">
    <location>
        <begin position="28"/>
        <end position="53"/>
    </location>
</feature>
<evidence type="ECO:0000313" key="4">
    <source>
        <dbReference type="EMBL" id="MQS53142.1"/>
    </source>
</evidence>
<proteinExistence type="predicted"/>
<evidence type="ECO:0000256" key="2">
    <source>
        <dbReference type="SAM" id="SignalP"/>
    </source>
</evidence>
<reference evidence="4 5" key="1">
    <citation type="journal article" date="2019" name="Syst. Appl. Microbiol.">
        <title>Polyphasic characterization of two novel Lactobacillus spp. isolated from blown salami packages: Description of Lactobacillus halodurans sp. nov. and Lactobacillus salsicarnum sp. nov.</title>
        <authorList>
            <person name="Schuster J.A."/>
            <person name="Klingl A."/>
            <person name="Vogel R.F."/>
            <person name="Ehrmann M.A."/>
        </authorList>
    </citation>
    <scope>NUCLEOTIDE SEQUENCE [LARGE SCALE GENOMIC DNA]</scope>
    <source>
        <strain evidence="4 5">TMW 1.2118</strain>
    </source>
</reference>
<name>A0A5P0ZJC6_9LACO</name>
<gene>
    <name evidence="4" type="ORF">FHL02_08925</name>
</gene>
<dbReference type="InterPro" id="IPR051532">
    <property type="entry name" value="Ester_Hydrolysis_Enzymes"/>
</dbReference>
<dbReference type="SUPFAM" id="SSF52266">
    <property type="entry name" value="SGNH hydrolase"/>
    <property type="match status" value="1"/>
</dbReference>
<dbReference type="Gene3D" id="3.40.50.1110">
    <property type="entry name" value="SGNH hydrolase"/>
    <property type="match status" value="1"/>
</dbReference>
<protein>
    <submittedName>
        <fullName evidence="4">SGNH/GDSL hydrolase family protein</fullName>
    </submittedName>
</protein>
<dbReference type="GO" id="GO:0004622">
    <property type="term" value="F:phosphatidylcholine lysophospholipase activity"/>
    <property type="evidence" value="ECO:0007669"/>
    <property type="project" value="TreeGrafter"/>
</dbReference>
<dbReference type="CDD" id="cd00229">
    <property type="entry name" value="SGNH_hydrolase"/>
    <property type="match status" value="1"/>
</dbReference>
<feature type="chain" id="PRO_5024286410" evidence="2">
    <location>
        <begin position="24"/>
        <end position="264"/>
    </location>
</feature>
<dbReference type="InterPro" id="IPR013830">
    <property type="entry name" value="SGNH_hydro"/>
</dbReference>
<dbReference type="PANTHER" id="PTHR30383">
    <property type="entry name" value="THIOESTERASE 1/PROTEASE 1/LYSOPHOSPHOLIPASE L1"/>
    <property type="match status" value="1"/>
</dbReference>
<comment type="caution">
    <text evidence="4">The sequence shown here is derived from an EMBL/GenBank/DDBJ whole genome shotgun (WGS) entry which is preliminary data.</text>
</comment>
<dbReference type="AlphaFoldDB" id="A0A5P0ZJC6"/>
<evidence type="ECO:0000313" key="5">
    <source>
        <dbReference type="Proteomes" id="UP000380386"/>
    </source>
</evidence>
<feature type="signal peptide" evidence="2">
    <location>
        <begin position="1"/>
        <end position="23"/>
    </location>
</feature>
<dbReference type="Pfam" id="PF13472">
    <property type="entry name" value="Lipase_GDSL_2"/>
    <property type="match status" value="1"/>
</dbReference>
<feature type="domain" description="SGNH hydrolase-type esterase" evidence="3">
    <location>
        <begin position="73"/>
        <end position="252"/>
    </location>
</feature>
<dbReference type="Proteomes" id="UP000380386">
    <property type="component" value="Unassembled WGS sequence"/>
</dbReference>